<dbReference type="Pfam" id="PF01774">
    <property type="entry name" value="UreD"/>
    <property type="match status" value="1"/>
</dbReference>
<dbReference type="EMBL" id="BKCJ010000197">
    <property type="protein sequence ID" value="GEU30879.1"/>
    <property type="molecule type" value="Genomic_DNA"/>
</dbReference>
<reference evidence="3" key="1">
    <citation type="journal article" date="2019" name="Sci. Rep.">
        <title>Draft genome of Tanacetum cinerariifolium, the natural source of mosquito coil.</title>
        <authorList>
            <person name="Yamashiro T."/>
            <person name="Shiraishi A."/>
            <person name="Satake H."/>
            <person name="Nakayama K."/>
        </authorList>
    </citation>
    <scope>NUCLEOTIDE SEQUENCE</scope>
</reference>
<sequence>MDMHDSVIVGFRKSGGRRVRETRMNVRVSTERDVSDVIRGRVDRKEMERGKIVVEKVGSQSSVTRCFSQYPLKFIIPTKAGRSDIDAVWIYTLTYGGGIVSGDCISFDLIIQDACTAVLTTQASTKVYKSVAIKCSQQIMEARIGSDALLVVIPDPVTCFSTARYSQKQVFRIVSGSSLLVVDWITSGRHQSGEKWDFSLYKSTNHIYLDDKPLFLDTVLLENGNVTSIAERMHDYQVIAMVILLGPKLQDIQDQVQEDVKKMMSEQLHAPSAGGRSKVCNSVGYAKPSLIASCNSFGPKGIGVIIRISATTTEAVYRFLHRQLASMEPMVGLCPYP</sequence>
<gene>
    <name evidence="3" type="ORF">Tci_002857</name>
</gene>
<accession>A0A6L2J1K0</accession>
<evidence type="ECO:0000256" key="2">
    <source>
        <dbReference type="ARBA" id="ARBA00023186"/>
    </source>
</evidence>
<comment type="caution">
    <text evidence="3">The sequence shown here is derived from an EMBL/GenBank/DDBJ whole genome shotgun (WGS) entry which is preliminary data.</text>
</comment>
<keyword evidence="2" id="KW-0143">Chaperone</keyword>
<dbReference type="GO" id="GO:0016151">
    <property type="term" value="F:nickel cation binding"/>
    <property type="evidence" value="ECO:0007669"/>
    <property type="project" value="InterPro"/>
</dbReference>
<evidence type="ECO:0000313" key="3">
    <source>
        <dbReference type="EMBL" id="GEU30879.1"/>
    </source>
</evidence>
<name>A0A6L2J1K0_TANCI</name>
<comment type="similarity">
    <text evidence="1">Belongs to the UreD family.</text>
</comment>
<protein>
    <submittedName>
        <fullName evidence="3">Urease accessory protein D</fullName>
    </submittedName>
</protein>
<dbReference type="InterPro" id="IPR002669">
    <property type="entry name" value="UreD"/>
</dbReference>
<evidence type="ECO:0000256" key="1">
    <source>
        <dbReference type="ARBA" id="ARBA00007177"/>
    </source>
</evidence>
<dbReference type="HAMAP" id="MF_01384">
    <property type="entry name" value="UreD"/>
    <property type="match status" value="1"/>
</dbReference>
<dbReference type="PANTHER" id="PTHR33643">
    <property type="entry name" value="UREASE ACCESSORY PROTEIN D"/>
    <property type="match status" value="1"/>
</dbReference>
<dbReference type="AlphaFoldDB" id="A0A6L2J1K0"/>
<organism evidence="3">
    <name type="scientific">Tanacetum cinerariifolium</name>
    <name type="common">Dalmatian daisy</name>
    <name type="synonym">Chrysanthemum cinerariifolium</name>
    <dbReference type="NCBI Taxonomy" id="118510"/>
    <lineage>
        <taxon>Eukaryota</taxon>
        <taxon>Viridiplantae</taxon>
        <taxon>Streptophyta</taxon>
        <taxon>Embryophyta</taxon>
        <taxon>Tracheophyta</taxon>
        <taxon>Spermatophyta</taxon>
        <taxon>Magnoliopsida</taxon>
        <taxon>eudicotyledons</taxon>
        <taxon>Gunneridae</taxon>
        <taxon>Pentapetalae</taxon>
        <taxon>asterids</taxon>
        <taxon>campanulids</taxon>
        <taxon>Asterales</taxon>
        <taxon>Asteraceae</taxon>
        <taxon>Asteroideae</taxon>
        <taxon>Anthemideae</taxon>
        <taxon>Anthemidinae</taxon>
        <taxon>Tanacetum</taxon>
    </lineage>
</organism>
<proteinExistence type="inferred from homology"/>
<dbReference type="PANTHER" id="PTHR33643:SF1">
    <property type="entry name" value="UREASE ACCESSORY PROTEIN D"/>
    <property type="match status" value="1"/>
</dbReference>